<sequence>MSPLTQPQSLSAQAPILLLENGDHLTRDEFERRYHAMPHQKKAELIEGVVYLPSPLRFEPHAEPHGNLMTWLGFYKAMTSGVRMGDNPTVRLDLDNEPQPDAVLLIDTLAGGQCQLSEDGYLEGAPELVAEVAASTAAYDSYDKKVAYRRNGVQEYIIWQVLDQKLDWFSLQRGEYLSLPADETGVIRSQVFPGLWLSVPGLLAGEMAQVLSILQQGLATTEHQAFIESLAAEGQGS</sequence>
<evidence type="ECO:0000313" key="3">
    <source>
        <dbReference type="Proteomes" id="UP000000268"/>
    </source>
</evidence>
<evidence type="ECO:0000259" key="1">
    <source>
        <dbReference type="Pfam" id="PF05685"/>
    </source>
</evidence>
<dbReference type="Gene3D" id="3.90.1570.10">
    <property type="entry name" value="tt1808, chain A"/>
    <property type="match status" value="1"/>
</dbReference>
<dbReference type="InterPro" id="IPR008538">
    <property type="entry name" value="Uma2"/>
</dbReference>
<dbReference type="HOGENOM" id="CLU_100183_0_0_3"/>
<dbReference type="KEGG" id="amr:AM1_2392"/>
<dbReference type="eggNOG" id="COG4636">
    <property type="taxonomic scope" value="Bacteria"/>
</dbReference>
<dbReference type="InterPro" id="IPR012296">
    <property type="entry name" value="Nuclease_put_TT1808"/>
</dbReference>
<dbReference type="PANTHER" id="PTHR35400:SF3">
    <property type="entry name" value="SLL1072 PROTEIN"/>
    <property type="match status" value="1"/>
</dbReference>
<name>B0C355_ACAM1</name>
<organism evidence="2 3">
    <name type="scientific">Acaryochloris marina (strain MBIC 11017)</name>
    <dbReference type="NCBI Taxonomy" id="329726"/>
    <lineage>
        <taxon>Bacteria</taxon>
        <taxon>Bacillati</taxon>
        <taxon>Cyanobacteriota</taxon>
        <taxon>Cyanophyceae</taxon>
        <taxon>Acaryochloridales</taxon>
        <taxon>Acaryochloridaceae</taxon>
        <taxon>Acaryochloris</taxon>
    </lineage>
</organism>
<dbReference type="Proteomes" id="UP000000268">
    <property type="component" value="Chromosome"/>
</dbReference>
<dbReference type="STRING" id="329726.AM1_2392"/>
<dbReference type="PANTHER" id="PTHR35400">
    <property type="entry name" value="SLR1083 PROTEIN"/>
    <property type="match status" value="1"/>
</dbReference>
<dbReference type="CDD" id="cd06260">
    <property type="entry name" value="DUF820-like"/>
    <property type="match status" value="1"/>
</dbReference>
<protein>
    <recommendedName>
        <fullName evidence="1">Putative restriction endonuclease domain-containing protein</fullName>
    </recommendedName>
</protein>
<keyword evidence="3" id="KW-1185">Reference proteome</keyword>
<dbReference type="InterPro" id="IPR011335">
    <property type="entry name" value="Restrct_endonuc-II-like"/>
</dbReference>
<reference evidence="2 3" key="1">
    <citation type="journal article" date="2008" name="Proc. Natl. Acad. Sci. U.S.A.">
        <title>Niche adaptation and genome expansion in the chlorophyll d-producing cyanobacterium Acaryochloris marina.</title>
        <authorList>
            <person name="Swingley W.D."/>
            <person name="Chen M."/>
            <person name="Cheung P.C."/>
            <person name="Conrad A.L."/>
            <person name="Dejesa L.C."/>
            <person name="Hao J."/>
            <person name="Honchak B.M."/>
            <person name="Karbach L.E."/>
            <person name="Kurdoglu A."/>
            <person name="Lahiri S."/>
            <person name="Mastrian S.D."/>
            <person name="Miyashita H."/>
            <person name="Page L."/>
            <person name="Ramakrishna P."/>
            <person name="Satoh S."/>
            <person name="Sattley W.M."/>
            <person name="Shimada Y."/>
            <person name="Taylor H.L."/>
            <person name="Tomo T."/>
            <person name="Tsuchiya T."/>
            <person name="Wang Z.T."/>
            <person name="Raymond J."/>
            <person name="Mimuro M."/>
            <person name="Blankenship R.E."/>
            <person name="Touchman J.W."/>
        </authorList>
    </citation>
    <scope>NUCLEOTIDE SEQUENCE [LARGE SCALE GENOMIC DNA]</scope>
    <source>
        <strain evidence="3">MBIC 11017</strain>
    </source>
</reference>
<dbReference type="SUPFAM" id="SSF52980">
    <property type="entry name" value="Restriction endonuclease-like"/>
    <property type="match status" value="1"/>
</dbReference>
<dbReference type="RefSeq" id="WP_012162871.1">
    <property type="nucleotide sequence ID" value="NC_009925.1"/>
</dbReference>
<gene>
    <name evidence="2" type="ordered locus">AM1_2392</name>
</gene>
<proteinExistence type="predicted"/>
<feature type="domain" description="Putative restriction endonuclease" evidence="1">
    <location>
        <begin position="29"/>
        <end position="199"/>
    </location>
</feature>
<dbReference type="OrthoDB" id="449656at2"/>
<accession>B0C355</accession>
<dbReference type="EMBL" id="CP000828">
    <property type="protein sequence ID" value="ABW27402.1"/>
    <property type="molecule type" value="Genomic_DNA"/>
</dbReference>
<dbReference type="AlphaFoldDB" id="B0C355"/>
<dbReference type="Pfam" id="PF05685">
    <property type="entry name" value="Uma2"/>
    <property type="match status" value="1"/>
</dbReference>
<evidence type="ECO:0000313" key="2">
    <source>
        <dbReference type="EMBL" id="ABW27402.1"/>
    </source>
</evidence>